<protein>
    <submittedName>
        <fullName evidence="8">RagB/SusD family nutrient uptake outer membrane protein</fullName>
    </submittedName>
</protein>
<reference evidence="9" key="1">
    <citation type="journal article" date="2019" name="Int. J. Syst. Evol. Microbiol.">
        <title>The Global Catalogue of Microorganisms (GCM) 10K type strain sequencing project: providing services to taxonomists for standard genome sequencing and annotation.</title>
        <authorList>
            <consortium name="The Broad Institute Genomics Platform"/>
            <consortium name="The Broad Institute Genome Sequencing Center for Infectious Disease"/>
            <person name="Wu L."/>
            <person name="Ma J."/>
        </authorList>
    </citation>
    <scope>NUCLEOTIDE SEQUENCE [LARGE SCALE GENOMIC DNA]</scope>
    <source>
        <strain evidence="9">CECT 7956</strain>
    </source>
</reference>
<evidence type="ECO:0000256" key="3">
    <source>
        <dbReference type="ARBA" id="ARBA00022729"/>
    </source>
</evidence>
<dbReference type="InterPro" id="IPR011990">
    <property type="entry name" value="TPR-like_helical_dom_sf"/>
</dbReference>
<dbReference type="InterPro" id="IPR033985">
    <property type="entry name" value="SusD-like_N"/>
</dbReference>
<keyword evidence="4" id="KW-0472">Membrane</keyword>
<name>A0ABV7YS60_9BACT</name>
<evidence type="ECO:0000259" key="7">
    <source>
        <dbReference type="Pfam" id="PF14322"/>
    </source>
</evidence>
<evidence type="ECO:0000256" key="1">
    <source>
        <dbReference type="ARBA" id="ARBA00004442"/>
    </source>
</evidence>
<keyword evidence="5" id="KW-0998">Cell outer membrane</keyword>
<comment type="caution">
    <text evidence="8">The sequence shown here is derived from an EMBL/GenBank/DDBJ whole genome shotgun (WGS) entry which is preliminary data.</text>
</comment>
<comment type="similarity">
    <text evidence="2">Belongs to the SusD family.</text>
</comment>
<keyword evidence="9" id="KW-1185">Reference proteome</keyword>
<proteinExistence type="inferred from homology"/>
<evidence type="ECO:0000313" key="8">
    <source>
        <dbReference type="EMBL" id="MFC3809791.1"/>
    </source>
</evidence>
<dbReference type="InterPro" id="IPR012944">
    <property type="entry name" value="SusD_RagB_dom"/>
</dbReference>
<dbReference type="SUPFAM" id="SSF48452">
    <property type="entry name" value="TPR-like"/>
    <property type="match status" value="1"/>
</dbReference>
<gene>
    <name evidence="8" type="ORF">ACFOOI_03915</name>
</gene>
<sequence length="435" mass="47766">MKNIFKYIAIILVFTSCESNLNQVPPLEAEASSLSSYAEVLNAAYHYQQASTTPLAVMGDFRADNMFMREAPYSAFDKFDKDLAGGDLVEQFFRPFYSNLYKSILSANNVIANSTNATQVAEAKFLRALSYFKLVKVFGDVTINLSATPSITDKSILARQAASKVYDEVIIPDFQAAIATLTNASTTKATKIAAQGMLAKVYIQRGNFASAAPLLAEVVNTATAAKISLRPKFSDVFGETNDLNSEIIYATRISTSINNLYGFSKFSEWFKGTDTKSPNPLDPALTAAFDASPGDLRKDVTIDVANRKGKKWGNLDQDWIELRYADILLLHAETLNENGSPAATVLKVLDPIRTRAGVKVLDPVELNTKEIVRAAILAERRLELALEGQRWFDLVRTGTVDSELKQSVNKNYYVFPIPSSEVLASGGIITQNPGY</sequence>
<organism evidence="8 9">
    <name type="scientific">Lacihabitans lacunae</name>
    <dbReference type="NCBI Taxonomy" id="1028214"/>
    <lineage>
        <taxon>Bacteria</taxon>
        <taxon>Pseudomonadati</taxon>
        <taxon>Bacteroidota</taxon>
        <taxon>Cytophagia</taxon>
        <taxon>Cytophagales</taxon>
        <taxon>Leadbetterellaceae</taxon>
        <taxon>Lacihabitans</taxon>
    </lineage>
</organism>
<evidence type="ECO:0000256" key="2">
    <source>
        <dbReference type="ARBA" id="ARBA00006275"/>
    </source>
</evidence>
<dbReference type="PROSITE" id="PS51257">
    <property type="entry name" value="PROKAR_LIPOPROTEIN"/>
    <property type="match status" value="1"/>
</dbReference>
<dbReference type="CDD" id="cd08977">
    <property type="entry name" value="SusD"/>
    <property type="match status" value="1"/>
</dbReference>
<evidence type="ECO:0000313" key="9">
    <source>
        <dbReference type="Proteomes" id="UP001595616"/>
    </source>
</evidence>
<dbReference type="Gene3D" id="1.25.40.390">
    <property type="match status" value="1"/>
</dbReference>
<evidence type="ECO:0000259" key="6">
    <source>
        <dbReference type="Pfam" id="PF07980"/>
    </source>
</evidence>
<evidence type="ECO:0000256" key="4">
    <source>
        <dbReference type="ARBA" id="ARBA00023136"/>
    </source>
</evidence>
<feature type="domain" description="SusD-like N-terminal" evidence="7">
    <location>
        <begin position="61"/>
        <end position="202"/>
    </location>
</feature>
<dbReference type="Pfam" id="PF07980">
    <property type="entry name" value="SusD_RagB"/>
    <property type="match status" value="1"/>
</dbReference>
<dbReference type="Pfam" id="PF14322">
    <property type="entry name" value="SusD-like_3"/>
    <property type="match status" value="1"/>
</dbReference>
<accession>A0ABV7YS60</accession>
<evidence type="ECO:0000256" key="5">
    <source>
        <dbReference type="ARBA" id="ARBA00023237"/>
    </source>
</evidence>
<dbReference type="EMBL" id="JBHRYQ010000001">
    <property type="protein sequence ID" value="MFC3809791.1"/>
    <property type="molecule type" value="Genomic_DNA"/>
</dbReference>
<comment type="subcellular location">
    <subcellularLocation>
        <location evidence="1">Cell outer membrane</location>
    </subcellularLocation>
</comment>
<keyword evidence="3" id="KW-0732">Signal</keyword>
<feature type="domain" description="RagB/SusD" evidence="6">
    <location>
        <begin position="304"/>
        <end position="425"/>
    </location>
</feature>
<dbReference type="RefSeq" id="WP_379835291.1">
    <property type="nucleotide sequence ID" value="NZ_JBHRYQ010000001.1"/>
</dbReference>
<dbReference type="Proteomes" id="UP001595616">
    <property type="component" value="Unassembled WGS sequence"/>
</dbReference>